<organism evidence="19 20">
    <name type="scientific">Papio anubis</name>
    <name type="common">Olive baboon</name>
    <dbReference type="NCBI Taxonomy" id="9555"/>
    <lineage>
        <taxon>Eukaryota</taxon>
        <taxon>Metazoa</taxon>
        <taxon>Chordata</taxon>
        <taxon>Craniata</taxon>
        <taxon>Vertebrata</taxon>
        <taxon>Euteleostomi</taxon>
        <taxon>Mammalia</taxon>
        <taxon>Eutheria</taxon>
        <taxon>Euarchontoglires</taxon>
        <taxon>Primates</taxon>
        <taxon>Haplorrhini</taxon>
        <taxon>Catarrhini</taxon>
        <taxon>Cercopithecidae</taxon>
        <taxon>Cercopithecinae</taxon>
        <taxon>Papio</taxon>
    </lineage>
</organism>
<evidence type="ECO:0000256" key="11">
    <source>
        <dbReference type="ARBA" id="ARBA00048126"/>
    </source>
</evidence>
<dbReference type="FunFam" id="3.40.50.720:FF:000616">
    <property type="entry name" value="D-3-phosphoglycerate dehydrogenase 2 chloroplastic"/>
    <property type="match status" value="1"/>
</dbReference>
<dbReference type="InterPro" id="IPR029752">
    <property type="entry name" value="D-isomer_DH_CS1"/>
</dbReference>
<dbReference type="GO" id="GO:0006566">
    <property type="term" value="P:threonine metabolic process"/>
    <property type="evidence" value="ECO:0007669"/>
    <property type="project" value="Ensembl"/>
</dbReference>
<dbReference type="Pfam" id="PF00389">
    <property type="entry name" value="2-Hacid_dh"/>
    <property type="match status" value="1"/>
</dbReference>
<dbReference type="InterPro" id="IPR029753">
    <property type="entry name" value="D-isomer_DH_CS"/>
</dbReference>
<comment type="catalytic activity">
    <reaction evidence="13 15">
        <text>(2R)-3-phosphoglycerate + NAD(+) = 3-phosphooxypyruvate + NADH + H(+)</text>
        <dbReference type="Rhea" id="RHEA:12641"/>
        <dbReference type="ChEBI" id="CHEBI:15378"/>
        <dbReference type="ChEBI" id="CHEBI:18110"/>
        <dbReference type="ChEBI" id="CHEBI:57540"/>
        <dbReference type="ChEBI" id="CHEBI:57945"/>
        <dbReference type="ChEBI" id="CHEBI:58272"/>
        <dbReference type="EC" id="1.1.1.95"/>
    </reaction>
</comment>
<dbReference type="GO" id="GO:0004617">
    <property type="term" value="F:phosphoglycerate dehydrogenase activity"/>
    <property type="evidence" value="ECO:0007669"/>
    <property type="project" value="UniProtKB-EC"/>
</dbReference>
<dbReference type="UniPathway" id="UPA00135">
    <property type="reaction ID" value="UER00196"/>
</dbReference>
<evidence type="ECO:0000259" key="18">
    <source>
        <dbReference type="Pfam" id="PF19304"/>
    </source>
</evidence>
<dbReference type="GO" id="GO:0006564">
    <property type="term" value="P:L-serine biosynthetic process"/>
    <property type="evidence" value="ECO:0007669"/>
    <property type="project" value="UniProtKB-KW"/>
</dbReference>
<feature type="domain" description="D-isomer specific 2-hydroxyacid dehydrogenase catalytic" evidence="16">
    <location>
        <begin position="9"/>
        <end position="317"/>
    </location>
</feature>
<dbReference type="InterPro" id="IPR006236">
    <property type="entry name" value="PGDH"/>
</dbReference>
<dbReference type="ExpressionAtlas" id="A0A2I3N8E2">
    <property type="expression patterns" value="baseline"/>
</dbReference>
<comment type="similarity">
    <text evidence="2 15">Belongs to the D-isomer specific 2-hydroxyacid dehydrogenase family.</text>
</comment>
<evidence type="ECO:0000259" key="17">
    <source>
        <dbReference type="Pfam" id="PF02826"/>
    </source>
</evidence>
<reference evidence="19 20" key="1">
    <citation type="submission" date="2012-03" db="EMBL/GenBank/DDBJ databases">
        <title>Whole Genome Assembly of Papio anubis.</title>
        <authorList>
            <person name="Liu Y.L."/>
            <person name="Abraham K.A."/>
            <person name="Akbar H.A."/>
            <person name="Ali S.A."/>
            <person name="Anosike U.A."/>
            <person name="Aqrawi P.A."/>
            <person name="Arias F.A."/>
            <person name="Attaway T.A."/>
            <person name="Awwad R.A."/>
            <person name="Babu C.B."/>
            <person name="Bandaranaike D.B."/>
            <person name="Battles P.B."/>
            <person name="Bell A.B."/>
            <person name="Beltran B.B."/>
            <person name="Berhane-Mersha D.B."/>
            <person name="Bess C.B."/>
            <person name="Bickham C.B."/>
            <person name="Bolden T.B."/>
            <person name="Carter K.C."/>
            <person name="Chau D.C."/>
            <person name="Chavez A.C."/>
            <person name="Clerc-Blankenburg K.C."/>
            <person name="Coyle M.C."/>
            <person name="Dao M.D."/>
            <person name="Davila M.L.D."/>
            <person name="Davy-Carroll L.D."/>
            <person name="Denson S.D."/>
            <person name="Dinh H.D."/>
            <person name="Fernandez S.F."/>
            <person name="Fernando P.F."/>
            <person name="Forbes L.F."/>
            <person name="Francis C.F."/>
            <person name="Francisco L.F."/>
            <person name="Fu Q.F."/>
            <person name="Garcia-Iii R.G."/>
            <person name="Garrett T.G."/>
            <person name="Gross S.G."/>
            <person name="Gubbala S.G."/>
            <person name="Hirani K.H."/>
            <person name="Hogues M.H."/>
            <person name="Hollins B.H."/>
            <person name="Jackson L.J."/>
            <person name="Javaid M.J."/>
            <person name="Jhangiani S.J."/>
            <person name="Johnson A.J."/>
            <person name="Johnson B.J."/>
            <person name="Jones J.J."/>
            <person name="Joshi V.J."/>
            <person name="Kalu J.K."/>
            <person name="Khan N.K."/>
            <person name="Korchina V.K."/>
            <person name="Kovar C.K."/>
            <person name="Lago L.L."/>
            <person name="Lara F.L."/>
            <person name="Le T.-K.L."/>
            <person name="Lee S.L."/>
            <person name="Legall-Iii F.L."/>
            <person name="Lemon S.L."/>
            <person name="Liu J.L."/>
            <person name="Liu Y.-S.L."/>
            <person name="Liyanage D.L."/>
            <person name="Lopez J.L."/>
            <person name="Lorensuhewa L.L."/>
            <person name="Mata R.M."/>
            <person name="Mathew T.M."/>
            <person name="Mercado C.M."/>
            <person name="Mercado I.M."/>
            <person name="Morales K.M."/>
            <person name="Morgan M.M."/>
            <person name="Munidasa M.M."/>
            <person name="Ngo D.N."/>
            <person name="Nguyen L.N."/>
            <person name="Nguyen T.N."/>
            <person name="Nguyen N.N."/>
            <person name="Obregon M.O."/>
            <person name="Okwuonu G.O."/>
            <person name="Ongeri F.O."/>
            <person name="Onwere C.O."/>
            <person name="Osifeso I.O."/>
            <person name="Parra A.P."/>
            <person name="Patil S.P."/>
            <person name="Perez A.P."/>
            <person name="Perez Y.P."/>
            <person name="Pham C.P."/>
            <person name="Pu L.-L.P."/>
            <person name="Puazo M.P."/>
            <person name="Quiroz J.Q."/>
            <person name="Rouhana J.R."/>
            <person name="Ruiz M.R."/>
            <person name="Ruiz S.-J.R."/>
            <person name="Saada N.S."/>
            <person name="Santibanez J.S."/>
            <person name="Scheel M.S."/>
            <person name="Schneider B.S."/>
            <person name="Simmons D.S."/>
            <person name="Sisson I.S."/>
            <person name="Tang L.-Y.T."/>
            <person name="Thornton R.T."/>
            <person name="Tisius J.T."/>
            <person name="Toledanes G.T."/>
            <person name="Trejos Z.T."/>
            <person name="Usmani K.U."/>
            <person name="Varghese R.V."/>
            <person name="Vattathil S.V."/>
            <person name="Vee V.V."/>
            <person name="Walker D.W."/>
            <person name="Weissenberger G.W."/>
            <person name="White C.W."/>
            <person name="Williams A.W."/>
            <person name="Woodworth J.W."/>
            <person name="Wright R.W."/>
            <person name="Zhu Y.Z."/>
            <person name="Han Y.H."/>
            <person name="Newsham I.N."/>
            <person name="Nazareth L.N."/>
            <person name="Worley K.W."/>
            <person name="Muzny D.M."/>
            <person name="Rogers J.R."/>
            <person name="Gibbs R.G."/>
        </authorList>
    </citation>
    <scope>NUCLEOTIDE SEQUENCE [LARGE SCALE GENOMIC DNA]</scope>
</reference>
<dbReference type="Proteomes" id="UP000028761">
    <property type="component" value="Chromosome 1"/>
</dbReference>
<dbReference type="InterPro" id="IPR036291">
    <property type="entry name" value="NAD(P)-bd_dom_sf"/>
</dbReference>
<keyword evidence="8 15" id="KW-0560">Oxidoreductase</keyword>
<dbReference type="InterPro" id="IPR045626">
    <property type="entry name" value="PGDH_ASB_dom"/>
</dbReference>
<dbReference type="GO" id="GO:0021782">
    <property type="term" value="P:glial cell development"/>
    <property type="evidence" value="ECO:0007669"/>
    <property type="project" value="Ensembl"/>
</dbReference>
<comment type="catalytic activity">
    <reaction evidence="11">
        <text>(R)-2-hydroxyglutarate + NAD(+) = 2-oxoglutarate + NADH + H(+)</text>
        <dbReference type="Rhea" id="RHEA:49612"/>
        <dbReference type="ChEBI" id="CHEBI:15378"/>
        <dbReference type="ChEBI" id="CHEBI:15801"/>
        <dbReference type="ChEBI" id="CHEBI:16810"/>
        <dbReference type="ChEBI" id="CHEBI:57540"/>
        <dbReference type="ChEBI" id="CHEBI:57945"/>
        <dbReference type="EC" id="1.1.1.399"/>
    </reaction>
</comment>
<evidence type="ECO:0000256" key="7">
    <source>
        <dbReference type="ARBA" id="ARBA00022990"/>
    </source>
</evidence>
<dbReference type="Gene3D" id="3.30.1330.90">
    <property type="entry name" value="D-3-phosphoglycerate dehydrogenase, domain 3"/>
    <property type="match status" value="1"/>
</dbReference>
<dbReference type="GO" id="GO:0019530">
    <property type="term" value="P:taurine metabolic process"/>
    <property type="evidence" value="ECO:0007669"/>
    <property type="project" value="Ensembl"/>
</dbReference>
<keyword evidence="20" id="KW-1185">Reference proteome</keyword>
<gene>
    <name evidence="19" type="primary">PHGDH</name>
</gene>
<evidence type="ECO:0000256" key="14">
    <source>
        <dbReference type="ARBA" id="ARBA00054568"/>
    </source>
</evidence>
<dbReference type="GO" id="GO:0030060">
    <property type="term" value="F:L-malate dehydrogenase (NAD+) activity"/>
    <property type="evidence" value="ECO:0007669"/>
    <property type="project" value="UniProtKB-EC"/>
</dbReference>
<dbReference type="PROSITE" id="PS00671">
    <property type="entry name" value="D_2_HYDROXYACID_DH_3"/>
    <property type="match status" value="1"/>
</dbReference>
<evidence type="ECO:0000256" key="8">
    <source>
        <dbReference type="ARBA" id="ARBA00023002"/>
    </source>
</evidence>
<comment type="pathway">
    <text evidence="1 15">Amino-acid biosynthesis; L-serine biosynthesis; L-serine from 3-phospho-D-glycerate: step 1/3.</text>
</comment>
<keyword evidence="5" id="KW-0597">Phosphoprotein</keyword>
<keyword evidence="6 15" id="KW-0028">Amino-acid biosynthesis</keyword>
<sequence length="586" mass="62051">MAFANLRKVLISDSLDPCCRKILQDGGLQVVEKQNLSKEELIAELQDCEGLIVRSATKVTADVINAAEKLQVVGRAGTGVDNVDLEAATRKGVLVMNTPNGNSLSAAELTCGMIMCLARQIPQATASMKDGKWERKKFMGTELNGKTLGILGLGRIGREVATRMQSFGMKTIGYDPIISPEVSASFGVQQLPLEEIWPLCDFITVHTPLLPSTTGLLNDNTFAQCKKGVRVVNCARGGIVDEGALLRALQSGQCAGAALDVFTEEPPRDRALVDHENVISCPHLGASTKEAQSRCGEEIAVQFVDMVKGKSLTGVVNAQALTSAFSPHTKPWIGLAEALGTLMRAWAGFPKGTIQVITQGTSLKNAGNCLSPAVIVGLLKEASKQADVNLVNAKLLVKEAGLDVTTSHSPAAPGEQGLGECLLAVALAGAPYQAVGLVQGTTPVLQGLNGAVFRPEVPLRRGLPLLLFRTQTSDPAMLPTMIGEEGLVGLAGVLEAGVESALELDPTHRPLAPLHAPGCLWICTIQRVYHASFQNIQGVDTQFKEGKCLIQGHRAARQGWGQSLYSCPVVGSQLAMLSTLDLPVEP</sequence>
<evidence type="ECO:0000313" key="19">
    <source>
        <dbReference type="Ensembl" id="ENSPANP00000044147.2"/>
    </source>
</evidence>
<dbReference type="PROSITE" id="PS00670">
    <property type="entry name" value="D_2_HYDROXYACID_DH_2"/>
    <property type="match status" value="1"/>
</dbReference>
<evidence type="ECO:0000256" key="15">
    <source>
        <dbReference type="RuleBase" id="RU363003"/>
    </source>
</evidence>
<dbReference type="GO" id="GO:0051287">
    <property type="term" value="F:NAD binding"/>
    <property type="evidence" value="ECO:0007669"/>
    <property type="project" value="UniProtKB-UniRule"/>
</dbReference>
<evidence type="ECO:0000256" key="5">
    <source>
        <dbReference type="ARBA" id="ARBA00022553"/>
    </source>
</evidence>
<evidence type="ECO:0000256" key="1">
    <source>
        <dbReference type="ARBA" id="ARBA00005216"/>
    </source>
</evidence>
<dbReference type="SUPFAM" id="SSF52283">
    <property type="entry name" value="Formate/glycerate dehydrogenase catalytic domain-like"/>
    <property type="match status" value="1"/>
</dbReference>
<dbReference type="GO" id="GO:0010468">
    <property type="term" value="P:regulation of gene expression"/>
    <property type="evidence" value="ECO:0007669"/>
    <property type="project" value="Ensembl"/>
</dbReference>
<dbReference type="CDD" id="cd12173">
    <property type="entry name" value="PGDH_4"/>
    <property type="match status" value="1"/>
</dbReference>
<feature type="domain" description="D-isomer specific 2-hydroxyacid dehydrogenase NAD-binding" evidence="17">
    <location>
        <begin position="112"/>
        <end position="285"/>
    </location>
</feature>
<keyword evidence="10 15" id="KW-0718">Serine biosynthesis</keyword>
<keyword evidence="9 15" id="KW-0520">NAD</keyword>
<evidence type="ECO:0000256" key="4">
    <source>
        <dbReference type="ARBA" id="ARBA00021582"/>
    </source>
</evidence>
<protein>
    <recommendedName>
        <fullName evidence="4 15">D-3-phosphoglycerate dehydrogenase</fullName>
        <ecNumber evidence="15">1.1.1.95</ecNumber>
    </recommendedName>
</protein>
<evidence type="ECO:0000256" key="10">
    <source>
        <dbReference type="ARBA" id="ARBA00023299"/>
    </source>
</evidence>
<dbReference type="Pfam" id="PF19304">
    <property type="entry name" value="PGDH_inter"/>
    <property type="match status" value="1"/>
</dbReference>
<proteinExistence type="inferred from homology"/>
<dbReference type="GO" id="GO:0070314">
    <property type="term" value="P:G1 to G0 transition"/>
    <property type="evidence" value="ECO:0007669"/>
    <property type="project" value="Ensembl"/>
</dbReference>
<reference evidence="19" key="3">
    <citation type="submission" date="2025-09" db="UniProtKB">
        <authorList>
            <consortium name="Ensembl"/>
        </authorList>
    </citation>
    <scope>IDENTIFICATION</scope>
</reference>
<keyword evidence="7" id="KW-0007">Acetylation</keyword>
<comment type="subunit">
    <text evidence="3">Homotetramer.</text>
</comment>
<evidence type="ECO:0000256" key="2">
    <source>
        <dbReference type="ARBA" id="ARBA00005854"/>
    </source>
</evidence>
<evidence type="ECO:0000256" key="9">
    <source>
        <dbReference type="ARBA" id="ARBA00023027"/>
    </source>
</evidence>
<feature type="domain" description="D-3-phosphoglycerate dehydrogenase ASB" evidence="18">
    <location>
        <begin position="330"/>
        <end position="409"/>
    </location>
</feature>
<dbReference type="GO" id="GO:0021510">
    <property type="term" value="P:spinal cord development"/>
    <property type="evidence" value="ECO:0007669"/>
    <property type="project" value="Ensembl"/>
</dbReference>
<dbReference type="SUPFAM" id="SSF51735">
    <property type="entry name" value="NAD(P)-binding Rossmann-fold domains"/>
    <property type="match status" value="1"/>
</dbReference>
<dbReference type="FunFam" id="3.30.1330.90:FF:000005">
    <property type="entry name" value="D-3-phosphoglycerate dehydrogenase"/>
    <property type="match status" value="1"/>
</dbReference>
<evidence type="ECO:0000259" key="16">
    <source>
        <dbReference type="Pfam" id="PF00389"/>
    </source>
</evidence>
<dbReference type="Ensembl" id="ENSPANT00000054528.2">
    <property type="protein sequence ID" value="ENSPANP00000044147.2"/>
    <property type="gene ID" value="ENSPANG00000012431.3"/>
</dbReference>
<dbReference type="AlphaFoldDB" id="A0A2I3N8E2"/>
<name>A0A2I3N8E2_PAPAN</name>
<dbReference type="GO" id="GO:0006544">
    <property type="term" value="P:glycine metabolic process"/>
    <property type="evidence" value="ECO:0007669"/>
    <property type="project" value="Ensembl"/>
</dbReference>
<dbReference type="Gene3D" id="3.40.50.720">
    <property type="entry name" value="NAD(P)-binding Rossmann-like Domain"/>
    <property type="match status" value="2"/>
</dbReference>
<dbReference type="InterPro" id="IPR006139">
    <property type="entry name" value="D-isomer_2_OHA_DH_cat_dom"/>
</dbReference>
<evidence type="ECO:0000256" key="13">
    <source>
        <dbReference type="ARBA" id="ARBA00048731"/>
    </source>
</evidence>
<comment type="catalytic activity">
    <reaction evidence="12">
        <text>(S)-malate + NAD(+) = oxaloacetate + NADH + H(+)</text>
        <dbReference type="Rhea" id="RHEA:21432"/>
        <dbReference type="ChEBI" id="CHEBI:15378"/>
        <dbReference type="ChEBI" id="CHEBI:15589"/>
        <dbReference type="ChEBI" id="CHEBI:16452"/>
        <dbReference type="ChEBI" id="CHEBI:57540"/>
        <dbReference type="ChEBI" id="CHEBI:57945"/>
        <dbReference type="EC" id="1.1.1.37"/>
    </reaction>
</comment>
<dbReference type="GeneTree" id="ENSGT00940000155863"/>
<dbReference type="PANTHER" id="PTHR42938:SF22">
    <property type="entry name" value="D-3-PHOSPHOGLYCERATE DEHYDROGENASE"/>
    <property type="match status" value="1"/>
</dbReference>
<dbReference type="SUPFAM" id="SSF143548">
    <property type="entry name" value="Serine metabolism enzymes domain"/>
    <property type="match status" value="1"/>
</dbReference>
<dbReference type="PANTHER" id="PTHR42938">
    <property type="entry name" value="FORMATE DEHYDROGENASE 1"/>
    <property type="match status" value="1"/>
</dbReference>
<dbReference type="InterPro" id="IPR029009">
    <property type="entry name" value="ASB_dom_sf"/>
</dbReference>
<evidence type="ECO:0000256" key="12">
    <source>
        <dbReference type="ARBA" id="ARBA00048313"/>
    </source>
</evidence>
<dbReference type="InterPro" id="IPR006140">
    <property type="entry name" value="D-isomer_DH_NAD-bd"/>
</dbReference>
<evidence type="ECO:0000256" key="3">
    <source>
        <dbReference type="ARBA" id="ARBA00011881"/>
    </source>
</evidence>
<dbReference type="Bgee" id="ENSPANG00000012431">
    <property type="expression patterns" value="Expressed in pancreas and 66 other cell types or tissues"/>
</dbReference>
<dbReference type="GO" id="GO:0009448">
    <property type="term" value="P:gamma-aminobutyric acid metabolic process"/>
    <property type="evidence" value="ECO:0007669"/>
    <property type="project" value="Ensembl"/>
</dbReference>
<dbReference type="PROSITE" id="PS00065">
    <property type="entry name" value="D_2_HYDROXYACID_DH_1"/>
    <property type="match status" value="1"/>
</dbReference>
<dbReference type="Pfam" id="PF02826">
    <property type="entry name" value="2-Hacid_dh_C"/>
    <property type="match status" value="1"/>
</dbReference>
<dbReference type="GO" id="GO:0031175">
    <property type="term" value="P:neuron projection development"/>
    <property type="evidence" value="ECO:0007669"/>
    <property type="project" value="Ensembl"/>
</dbReference>
<dbReference type="NCBIfam" id="TIGR01327">
    <property type="entry name" value="PGDH"/>
    <property type="match status" value="1"/>
</dbReference>
<reference evidence="19" key="2">
    <citation type="submission" date="2025-08" db="UniProtKB">
        <authorList>
            <consortium name="Ensembl"/>
        </authorList>
    </citation>
    <scope>IDENTIFICATION</scope>
</reference>
<dbReference type="GO" id="GO:0006541">
    <property type="term" value="P:glutamine metabolic process"/>
    <property type="evidence" value="ECO:0007669"/>
    <property type="project" value="Ensembl"/>
</dbReference>
<dbReference type="FunFam" id="3.40.50.720:FF:000021">
    <property type="entry name" value="D-3-phosphoglycerate dehydrogenase"/>
    <property type="match status" value="1"/>
</dbReference>
<dbReference type="EC" id="1.1.1.95" evidence="15"/>
<accession>A0A2I3N8E2</accession>
<evidence type="ECO:0000256" key="6">
    <source>
        <dbReference type="ARBA" id="ARBA00022605"/>
    </source>
</evidence>
<evidence type="ECO:0000313" key="20">
    <source>
        <dbReference type="Proteomes" id="UP000028761"/>
    </source>
</evidence>
<dbReference type="GO" id="GO:0021915">
    <property type="term" value="P:neural tube development"/>
    <property type="evidence" value="ECO:0007669"/>
    <property type="project" value="Ensembl"/>
</dbReference>
<comment type="function">
    <text evidence="14">Catalyzes the reversible oxidation of 3-phospho-D-glycerate to 3-phosphonooxypyruvate, the first step of the phosphorylated L-serine biosynthesis pathway. Also catalyzes the reversible oxidation of 2-hydroxyglutarate to 2-oxoglutarate and the reversible oxidation of (S)-malate to oxaloacetate.</text>
</comment>